<dbReference type="RefSeq" id="WP_149729578.1">
    <property type="nucleotide sequence ID" value="NZ_VUJV01000006.1"/>
</dbReference>
<dbReference type="EMBL" id="VUJV01000006">
    <property type="protein sequence ID" value="KAA1416908.1"/>
    <property type="molecule type" value="Genomic_DNA"/>
</dbReference>
<dbReference type="Proteomes" id="UP000325003">
    <property type="component" value="Unassembled WGS sequence"/>
</dbReference>
<dbReference type="PANTHER" id="PTHR43546">
    <property type="entry name" value="UPF0173 METAL-DEPENDENT HYDROLASE MJ1163-RELATED"/>
    <property type="match status" value="1"/>
</dbReference>
<keyword evidence="4" id="KW-1185">Reference proteome</keyword>
<keyword evidence="1 3" id="KW-0378">Hydrolase</keyword>
<evidence type="ECO:0000313" key="4">
    <source>
        <dbReference type="Proteomes" id="UP000325003"/>
    </source>
</evidence>
<name>A0A5B1L9L7_9ACTN</name>
<dbReference type="InterPro" id="IPR036866">
    <property type="entry name" value="RibonucZ/Hydroxyglut_hydro"/>
</dbReference>
<evidence type="ECO:0000313" key="3">
    <source>
        <dbReference type="EMBL" id="KAA1416908.1"/>
    </source>
</evidence>
<dbReference type="SUPFAM" id="SSF56281">
    <property type="entry name" value="Metallo-hydrolase/oxidoreductase"/>
    <property type="match status" value="1"/>
</dbReference>
<accession>A0A5B1L9L7</accession>
<dbReference type="PANTHER" id="PTHR43546:SF9">
    <property type="entry name" value="L-ASCORBATE-6-PHOSPHATE LACTONASE ULAG-RELATED"/>
    <property type="match status" value="1"/>
</dbReference>
<reference evidence="3 4" key="1">
    <citation type="submission" date="2019-09" db="EMBL/GenBank/DDBJ databases">
        <title>Nocardioides panacisoli sp. nov., isolated from the soil of a ginseng field.</title>
        <authorList>
            <person name="Cho C."/>
        </authorList>
    </citation>
    <scope>NUCLEOTIDE SEQUENCE [LARGE SCALE GENOMIC DNA]</scope>
    <source>
        <strain evidence="3 4">BN130099</strain>
    </source>
</reference>
<dbReference type="GO" id="GO:0016787">
    <property type="term" value="F:hydrolase activity"/>
    <property type="evidence" value="ECO:0007669"/>
    <property type="project" value="UniProtKB-KW"/>
</dbReference>
<proteinExistence type="predicted"/>
<dbReference type="InterPro" id="IPR001279">
    <property type="entry name" value="Metallo-B-lactamas"/>
</dbReference>
<feature type="domain" description="Metallo-beta-lactamase" evidence="2">
    <location>
        <begin position="22"/>
        <end position="223"/>
    </location>
</feature>
<protein>
    <submittedName>
        <fullName evidence="3">MBL fold metallo-hydrolase</fullName>
    </submittedName>
</protein>
<dbReference type="InterPro" id="IPR050114">
    <property type="entry name" value="UPF0173_UPF0282_UlaG_hydrolase"/>
</dbReference>
<dbReference type="Gene3D" id="3.60.15.10">
    <property type="entry name" value="Ribonuclease Z/Hydroxyacylglutathione hydrolase-like"/>
    <property type="match status" value="1"/>
</dbReference>
<evidence type="ECO:0000256" key="1">
    <source>
        <dbReference type="ARBA" id="ARBA00022801"/>
    </source>
</evidence>
<sequence>MTEVTITHIGGPTALLEFGGWRILSDPTFDPPGKRYFFGWGTTSRKLVGPSIAAADLGPIDAVLVSHHHHGDNLDPSAAALLPTWGTTLTTKKAAAKLGAHCRGLAAWETTTLEAPGKETITVTATPCRHGPVGSDPITGPVVGFSLAWAGQEHGELWVTGDTVLYPALREVPSRLKVGTMLMHLGSVRFRYLSGWFRYTMDAREGAELIDLVQPTHVVPVHYEGWSHFQQDRDAAEPVIAASPHADRVRWVDPGASVTLQA</sequence>
<evidence type="ECO:0000259" key="2">
    <source>
        <dbReference type="Pfam" id="PF12706"/>
    </source>
</evidence>
<comment type="caution">
    <text evidence="3">The sequence shown here is derived from an EMBL/GenBank/DDBJ whole genome shotgun (WGS) entry which is preliminary data.</text>
</comment>
<dbReference type="AlphaFoldDB" id="A0A5B1L9L7"/>
<reference evidence="3 4" key="2">
    <citation type="submission" date="2019-09" db="EMBL/GenBank/DDBJ databases">
        <authorList>
            <person name="Jin C."/>
        </authorList>
    </citation>
    <scope>NUCLEOTIDE SEQUENCE [LARGE SCALE GENOMIC DNA]</scope>
    <source>
        <strain evidence="3 4">BN130099</strain>
    </source>
</reference>
<gene>
    <name evidence="3" type="ORF">F0U44_17120</name>
</gene>
<organism evidence="3 4">
    <name type="scientific">Nocardioides humilatus</name>
    <dbReference type="NCBI Taxonomy" id="2607660"/>
    <lineage>
        <taxon>Bacteria</taxon>
        <taxon>Bacillati</taxon>
        <taxon>Actinomycetota</taxon>
        <taxon>Actinomycetes</taxon>
        <taxon>Propionibacteriales</taxon>
        <taxon>Nocardioidaceae</taxon>
        <taxon>Nocardioides</taxon>
    </lineage>
</organism>
<dbReference type="Pfam" id="PF12706">
    <property type="entry name" value="Lactamase_B_2"/>
    <property type="match status" value="1"/>
</dbReference>